<dbReference type="InterPro" id="IPR000801">
    <property type="entry name" value="Esterase-like"/>
</dbReference>
<dbReference type="SUPFAM" id="SSF48452">
    <property type="entry name" value="TPR-like"/>
    <property type="match status" value="1"/>
</dbReference>
<organism evidence="4 5">
    <name type="scientific">Salegentibacter salinarum</name>
    <dbReference type="NCBI Taxonomy" id="447422"/>
    <lineage>
        <taxon>Bacteria</taxon>
        <taxon>Pseudomonadati</taxon>
        <taxon>Bacteroidota</taxon>
        <taxon>Flavobacteriia</taxon>
        <taxon>Flavobacteriales</taxon>
        <taxon>Flavobacteriaceae</taxon>
        <taxon>Salegentibacter</taxon>
    </lineage>
</organism>
<comment type="similarity">
    <text evidence="1">Belongs to the esterase D family.</text>
</comment>
<evidence type="ECO:0000313" key="5">
    <source>
        <dbReference type="Proteomes" id="UP000232673"/>
    </source>
</evidence>
<keyword evidence="5" id="KW-1185">Reference proteome</keyword>
<dbReference type="Pfam" id="PF00756">
    <property type="entry name" value="Esterase"/>
    <property type="match status" value="1"/>
</dbReference>
<comment type="caution">
    <text evidence="4">The sequence shown here is derived from an EMBL/GenBank/DDBJ whole genome shotgun (WGS) entry which is preliminary data.</text>
</comment>
<dbReference type="AlphaFoldDB" id="A0A2N0TUC8"/>
<dbReference type="InterPro" id="IPR052558">
    <property type="entry name" value="Siderophore_Hydrolase_D"/>
</dbReference>
<keyword evidence="2" id="KW-0378">Hydrolase</keyword>
<dbReference type="PANTHER" id="PTHR40841:SF2">
    <property type="entry name" value="SIDEROPHORE-DEGRADING ESTERASE (EUROFUNG)"/>
    <property type="match status" value="1"/>
</dbReference>
<protein>
    <submittedName>
        <fullName evidence="4">Esterase</fullName>
    </submittedName>
</protein>
<dbReference type="RefSeq" id="WP_079711963.1">
    <property type="nucleotide sequence ID" value="NZ_FUZC01000002.1"/>
</dbReference>
<dbReference type="OrthoDB" id="9784036at2"/>
<proteinExistence type="inferred from homology"/>
<dbReference type="PROSITE" id="PS50005">
    <property type="entry name" value="TPR"/>
    <property type="match status" value="1"/>
</dbReference>
<dbReference type="GO" id="GO:0016788">
    <property type="term" value="F:hydrolase activity, acting on ester bonds"/>
    <property type="evidence" value="ECO:0007669"/>
    <property type="project" value="TreeGrafter"/>
</dbReference>
<dbReference type="EMBL" id="LKTS01000023">
    <property type="protein sequence ID" value="PKD18331.1"/>
    <property type="molecule type" value="Genomic_DNA"/>
</dbReference>
<gene>
    <name evidence="4" type="ORF">APR41_04040</name>
</gene>
<dbReference type="SUPFAM" id="SSF53474">
    <property type="entry name" value="alpha/beta-Hydrolases"/>
    <property type="match status" value="1"/>
</dbReference>
<accession>A0A2N0TUC8</accession>
<dbReference type="InterPro" id="IPR029058">
    <property type="entry name" value="AB_hydrolase_fold"/>
</dbReference>
<dbReference type="Gene3D" id="1.25.40.10">
    <property type="entry name" value="Tetratricopeptide repeat domain"/>
    <property type="match status" value="1"/>
</dbReference>
<dbReference type="PROSITE" id="PS50293">
    <property type="entry name" value="TPR_REGION"/>
    <property type="match status" value="1"/>
</dbReference>
<feature type="repeat" description="TPR" evidence="3">
    <location>
        <begin position="348"/>
        <end position="381"/>
    </location>
</feature>
<dbReference type="PANTHER" id="PTHR40841">
    <property type="entry name" value="SIDEROPHORE TRIACETYLFUSARININE C ESTERASE"/>
    <property type="match status" value="1"/>
</dbReference>
<dbReference type="InterPro" id="IPR011990">
    <property type="entry name" value="TPR-like_helical_dom_sf"/>
</dbReference>
<evidence type="ECO:0000256" key="2">
    <source>
        <dbReference type="ARBA" id="ARBA00022801"/>
    </source>
</evidence>
<dbReference type="InterPro" id="IPR019734">
    <property type="entry name" value="TPR_rpt"/>
</dbReference>
<dbReference type="Proteomes" id="UP000232673">
    <property type="component" value="Unassembled WGS sequence"/>
</dbReference>
<name>A0A2N0TUC8_9FLAO</name>
<evidence type="ECO:0000313" key="4">
    <source>
        <dbReference type="EMBL" id="PKD18331.1"/>
    </source>
</evidence>
<sequence length="406" mass="46713">MKFKFLIGLILFSYSSYSQIPIPIGETETIHSEILKEDRILEIHLPESYGESDKTYPVLYLLDSFYNFSHAVGTVEYLQLNRLIPDMIIVGIRNTNRNRDLSPNSPELSKEERERMGRPGGADNFIAFLEEELIPYVEKTYKAAPYRIIFGHSLGGLFNVYTFYKNPELFDAYLTVSPSLWYPNELISRDFKDVFKNPSKLRAAFYMSLADENKGNMRGNVLKLSGEFNNYINTHKDAGLRFKYEPMPEESHGTVGLPSIFSGLPFIFEPIQYEIPRTKEEILAQGGPEAAIKNTVAYFDELSEKYKFEVSKKNALTDLGYAFLRLEEYKEFSVNAFKVNVETQPDSYEAYSSLGMAYEEIGELQKAKNNYEKALNLVMKTDDPEWEFYKADLDNLKSKMEAKPGK</sequence>
<reference evidence="4 5" key="1">
    <citation type="submission" date="2015-10" db="EMBL/GenBank/DDBJ databases">
        <title>Draft genome sequence of Salegentibacter salinarum KCTC 12975.</title>
        <authorList>
            <person name="Lin W."/>
            <person name="Zheng Q."/>
        </authorList>
    </citation>
    <scope>NUCLEOTIDE SEQUENCE [LARGE SCALE GENOMIC DNA]</scope>
    <source>
        <strain evidence="4 5">KCTC 12975</strain>
    </source>
</reference>
<keyword evidence="3" id="KW-0802">TPR repeat</keyword>
<dbReference type="STRING" id="447422.SAMN05660903_00824"/>
<evidence type="ECO:0000256" key="3">
    <source>
        <dbReference type="PROSITE-ProRule" id="PRU00339"/>
    </source>
</evidence>
<dbReference type="Gene3D" id="3.40.50.1820">
    <property type="entry name" value="alpha/beta hydrolase"/>
    <property type="match status" value="1"/>
</dbReference>
<evidence type="ECO:0000256" key="1">
    <source>
        <dbReference type="ARBA" id="ARBA00005622"/>
    </source>
</evidence>